<protein>
    <recommendedName>
        <fullName evidence="4">Secreted protein</fullName>
    </recommendedName>
</protein>
<organism evidence="2 3">
    <name type="scientific">Streptomyces amakusaensis</name>
    <dbReference type="NCBI Taxonomy" id="67271"/>
    <lineage>
        <taxon>Bacteria</taxon>
        <taxon>Bacillati</taxon>
        <taxon>Actinomycetota</taxon>
        <taxon>Actinomycetes</taxon>
        <taxon>Kitasatosporales</taxon>
        <taxon>Streptomycetaceae</taxon>
        <taxon>Streptomyces</taxon>
    </lineage>
</organism>
<name>A0ABW0AQZ6_9ACTN</name>
<sequence length="317" mass="32951">MAVALSSIAVSAAPVAQAADPSAAREWQQVGTGITGGVSGLAVIENGANEGEPVDLVMVRDNKKPGENRVATVRYQHESPPVVRELPWRGLEEPKDLEAVDAVPGQPGDFVALSSDGTAYHFTLDPDAAMVWGSSPVPGRAPGDNYESFALTRQHGRTVAVWATRGSSDAQPAKVRAAVYDPNSGAFGPASGPVLFSVPDPLPVDGQEVRHASDIKIHEDGTVLLTAASDPNINSGPFASAVYRAGKVTSDTAGRIGLQLLPKDRLTALASFSKEVDNRKIEAVACPGNGSPGIVGTDDEDHGGSLLLLDICPKPKN</sequence>
<dbReference type="Proteomes" id="UP001596160">
    <property type="component" value="Unassembled WGS sequence"/>
</dbReference>
<gene>
    <name evidence="2" type="ORF">ACFPRH_29915</name>
</gene>
<evidence type="ECO:0000313" key="3">
    <source>
        <dbReference type="Proteomes" id="UP001596160"/>
    </source>
</evidence>
<feature type="signal peptide" evidence="1">
    <location>
        <begin position="1"/>
        <end position="18"/>
    </location>
</feature>
<evidence type="ECO:0008006" key="4">
    <source>
        <dbReference type="Google" id="ProtNLM"/>
    </source>
</evidence>
<dbReference type="EMBL" id="JBHSKP010000027">
    <property type="protein sequence ID" value="MFC5155936.1"/>
    <property type="molecule type" value="Genomic_DNA"/>
</dbReference>
<comment type="caution">
    <text evidence="2">The sequence shown here is derived from an EMBL/GenBank/DDBJ whole genome shotgun (WGS) entry which is preliminary data.</text>
</comment>
<reference evidence="3" key="1">
    <citation type="journal article" date="2019" name="Int. J. Syst. Evol. Microbiol.">
        <title>The Global Catalogue of Microorganisms (GCM) 10K type strain sequencing project: providing services to taxonomists for standard genome sequencing and annotation.</title>
        <authorList>
            <consortium name="The Broad Institute Genomics Platform"/>
            <consortium name="The Broad Institute Genome Sequencing Center for Infectious Disease"/>
            <person name="Wu L."/>
            <person name="Ma J."/>
        </authorList>
    </citation>
    <scope>NUCLEOTIDE SEQUENCE [LARGE SCALE GENOMIC DNA]</scope>
    <source>
        <strain evidence="3">PCU 266</strain>
    </source>
</reference>
<dbReference type="RefSeq" id="WP_344484451.1">
    <property type="nucleotide sequence ID" value="NZ_BAAASB010000024.1"/>
</dbReference>
<keyword evidence="1" id="KW-0732">Signal</keyword>
<feature type="chain" id="PRO_5045770890" description="Secreted protein" evidence="1">
    <location>
        <begin position="19"/>
        <end position="317"/>
    </location>
</feature>
<evidence type="ECO:0000256" key="1">
    <source>
        <dbReference type="SAM" id="SignalP"/>
    </source>
</evidence>
<evidence type="ECO:0000313" key="2">
    <source>
        <dbReference type="EMBL" id="MFC5155936.1"/>
    </source>
</evidence>
<keyword evidence="3" id="KW-1185">Reference proteome</keyword>
<proteinExistence type="predicted"/>
<accession>A0ABW0AQZ6</accession>